<evidence type="ECO:0000256" key="1">
    <source>
        <dbReference type="SAM" id="MobiDB-lite"/>
    </source>
</evidence>
<evidence type="ECO:0000313" key="2">
    <source>
        <dbReference type="EMBL" id="MBW0557328.1"/>
    </source>
</evidence>
<reference evidence="2" key="1">
    <citation type="submission" date="2021-03" db="EMBL/GenBank/DDBJ databases">
        <title>Draft genome sequence of rust myrtle Austropuccinia psidii MF-1, a brazilian biotype.</title>
        <authorList>
            <person name="Quecine M.C."/>
            <person name="Pachon D.M.R."/>
            <person name="Bonatelli M.L."/>
            <person name="Correr F.H."/>
            <person name="Franceschini L.M."/>
            <person name="Leite T.F."/>
            <person name="Margarido G.R.A."/>
            <person name="Almeida C.A."/>
            <person name="Ferrarezi J.A."/>
            <person name="Labate C.A."/>
        </authorList>
    </citation>
    <scope>NUCLEOTIDE SEQUENCE</scope>
    <source>
        <strain evidence="2">MF-1</strain>
    </source>
</reference>
<keyword evidence="3" id="KW-1185">Reference proteome</keyword>
<organism evidence="2 3">
    <name type="scientific">Austropuccinia psidii MF-1</name>
    <dbReference type="NCBI Taxonomy" id="1389203"/>
    <lineage>
        <taxon>Eukaryota</taxon>
        <taxon>Fungi</taxon>
        <taxon>Dikarya</taxon>
        <taxon>Basidiomycota</taxon>
        <taxon>Pucciniomycotina</taxon>
        <taxon>Pucciniomycetes</taxon>
        <taxon>Pucciniales</taxon>
        <taxon>Sphaerophragmiaceae</taxon>
        <taxon>Austropuccinia</taxon>
    </lineage>
</organism>
<dbReference type="EMBL" id="AVOT02065134">
    <property type="protein sequence ID" value="MBW0557328.1"/>
    <property type="molecule type" value="Genomic_DNA"/>
</dbReference>
<feature type="compositionally biased region" description="Polar residues" evidence="1">
    <location>
        <begin position="75"/>
        <end position="91"/>
    </location>
</feature>
<protein>
    <submittedName>
        <fullName evidence="2">Uncharacterized protein</fullName>
    </submittedName>
</protein>
<accession>A0A9Q3PCS7</accession>
<feature type="region of interest" description="Disordered" evidence="1">
    <location>
        <begin position="16"/>
        <end position="124"/>
    </location>
</feature>
<evidence type="ECO:0000313" key="3">
    <source>
        <dbReference type="Proteomes" id="UP000765509"/>
    </source>
</evidence>
<name>A0A9Q3PCS7_9BASI</name>
<feature type="compositionally biased region" description="Basic and acidic residues" evidence="1">
    <location>
        <begin position="92"/>
        <end position="104"/>
    </location>
</feature>
<gene>
    <name evidence="2" type="ORF">O181_097043</name>
</gene>
<sequence>MPKPLIGGHELLLTHQELSGSGEDNRTLRRVEPNFFQRQGQKEKGLVEELNSFIDTPEEGTGNHSSFGERRPSGIYQNQTSSRRVQRQAQRTSEEAERSQEPSRKGKRKRKLAQTLPKSVKDPQIGDFSHAQCFQYGQNSYGMHSQRAGKDEQAFSTQIKQEIPFVIFSINVELGKIDAKLMNNKNSSELHKSTIAKLELISNTCCGIPVPVWINGQTKQEYFQFSLGFSQYIRVFIFFKRNYKKN</sequence>
<dbReference type="Proteomes" id="UP000765509">
    <property type="component" value="Unassembled WGS sequence"/>
</dbReference>
<comment type="caution">
    <text evidence="2">The sequence shown here is derived from an EMBL/GenBank/DDBJ whole genome shotgun (WGS) entry which is preliminary data.</text>
</comment>
<feature type="compositionally biased region" description="Basic and acidic residues" evidence="1">
    <location>
        <begin position="23"/>
        <end position="32"/>
    </location>
</feature>
<proteinExistence type="predicted"/>
<dbReference type="AlphaFoldDB" id="A0A9Q3PCS7"/>